<comment type="caution">
    <text evidence="2">The sequence shown here is derived from an EMBL/GenBank/DDBJ whole genome shotgun (WGS) entry which is preliminary data.</text>
</comment>
<feature type="non-terminal residue" evidence="2">
    <location>
        <position position="1"/>
    </location>
</feature>
<feature type="non-terminal residue" evidence="2">
    <location>
        <position position="97"/>
    </location>
</feature>
<keyword evidence="1" id="KW-0175">Coiled coil</keyword>
<evidence type="ECO:0000313" key="3">
    <source>
        <dbReference type="Proteomes" id="UP001189429"/>
    </source>
</evidence>
<gene>
    <name evidence="2" type="ORF">PCOR1329_LOCUS57778</name>
</gene>
<reference evidence="2" key="1">
    <citation type="submission" date="2023-10" db="EMBL/GenBank/DDBJ databases">
        <authorList>
            <person name="Chen Y."/>
            <person name="Shah S."/>
            <person name="Dougan E. K."/>
            <person name="Thang M."/>
            <person name="Chan C."/>
        </authorList>
    </citation>
    <scope>NUCLEOTIDE SEQUENCE [LARGE SCALE GENOMIC DNA]</scope>
</reference>
<protein>
    <submittedName>
        <fullName evidence="2">Uncharacterized protein</fullName>
    </submittedName>
</protein>
<dbReference type="EMBL" id="CAUYUJ010017153">
    <property type="protein sequence ID" value="CAK0872253.1"/>
    <property type="molecule type" value="Genomic_DNA"/>
</dbReference>
<name>A0ABN9VHH0_9DINO</name>
<proteinExistence type="predicted"/>
<keyword evidence="3" id="KW-1185">Reference proteome</keyword>
<sequence length="97" mass="10434">AVNAVNLNDKLRNARGKLSTITNKLQSAEEAAAKAREFAENARAEKETADLHILELEEKLRQAVIPTVTVGADGKPSVHSPIPGFEATVQQFDAAIK</sequence>
<dbReference type="Proteomes" id="UP001189429">
    <property type="component" value="Unassembled WGS sequence"/>
</dbReference>
<organism evidence="2 3">
    <name type="scientific">Prorocentrum cordatum</name>
    <dbReference type="NCBI Taxonomy" id="2364126"/>
    <lineage>
        <taxon>Eukaryota</taxon>
        <taxon>Sar</taxon>
        <taxon>Alveolata</taxon>
        <taxon>Dinophyceae</taxon>
        <taxon>Prorocentrales</taxon>
        <taxon>Prorocentraceae</taxon>
        <taxon>Prorocentrum</taxon>
    </lineage>
</organism>
<feature type="coiled-coil region" evidence="1">
    <location>
        <begin position="4"/>
        <end position="59"/>
    </location>
</feature>
<accession>A0ABN9VHH0</accession>
<evidence type="ECO:0000313" key="2">
    <source>
        <dbReference type="EMBL" id="CAK0872253.1"/>
    </source>
</evidence>
<evidence type="ECO:0000256" key="1">
    <source>
        <dbReference type="SAM" id="Coils"/>
    </source>
</evidence>